<dbReference type="SUPFAM" id="SSF69635">
    <property type="entry name" value="Type III secretory system chaperone-like"/>
    <property type="match status" value="1"/>
</dbReference>
<dbReference type="EMBL" id="ANHY01000018">
    <property type="protein sequence ID" value="EKV27725.1"/>
    <property type="molecule type" value="Genomic_DNA"/>
</dbReference>
<organism evidence="1 2">
    <name type="scientific">Caenispirillum salinarum AK4</name>
    <dbReference type="NCBI Taxonomy" id="1238182"/>
    <lineage>
        <taxon>Bacteria</taxon>
        <taxon>Pseudomonadati</taxon>
        <taxon>Pseudomonadota</taxon>
        <taxon>Alphaproteobacteria</taxon>
        <taxon>Rhodospirillales</taxon>
        <taxon>Novispirillaceae</taxon>
        <taxon>Caenispirillum</taxon>
    </lineage>
</organism>
<accession>K9GP61</accession>
<dbReference type="Proteomes" id="UP000009881">
    <property type="component" value="Unassembled WGS sequence"/>
</dbReference>
<protein>
    <submittedName>
        <fullName evidence="1">Uncharacterized protein</fullName>
    </submittedName>
</protein>
<evidence type="ECO:0000313" key="1">
    <source>
        <dbReference type="EMBL" id="EKV27725.1"/>
    </source>
</evidence>
<dbReference type="Gene3D" id="3.30.1460.10">
    <property type="match status" value="1"/>
</dbReference>
<dbReference type="AlphaFoldDB" id="K9GP61"/>
<gene>
    <name evidence="1" type="ORF">C882_1320</name>
</gene>
<evidence type="ECO:0000313" key="2">
    <source>
        <dbReference type="Proteomes" id="UP000009881"/>
    </source>
</evidence>
<dbReference type="CDD" id="cd16364">
    <property type="entry name" value="T3SC_I-like"/>
    <property type="match status" value="1"/>
</dbReference>
<keyword evidence="2" id="KW-1185">Reference proteome</keyword>
<proteinExistence type="predicted"/>
<dbReference type="InterPro" id="IPR010261">
    <property type="entry name" value="Tir_chaperone"/>
</dbReference>
<name>K9GP61_9PROT</name>
<reference evidence="1 2" key="1">
    <citation type="journal article" date="2013" name="Genome Announc.">
        <title>Draft Genome Sequence of an Alphaproteobacterium, Caenispirillum salinarum AK4(T), Isolated from a Solar Saltern.</title>
        <authorList>
            <person name="Khatri I."/>
            <person name="Singh A."/>
            <person name="Korpole S."/>
            <person name="Pinnaka A.K."/>
            <person name="Subramanian S."/>
        </authorList>
    </citation>
    <scope>NUCLEOTIDE SEQUENCE [LARGE SCALE GENOMIC DNA]</scope>
    <source>
        <strain evidence="1 2">AK4</strain>
    </source>
</reference>
<dbReference type="Pfam" id="PF05932">
    <property type="entry name" value="CesT"/>
    <property type="match status" value="1"/>
</dbReference>
<dbReference type="GO" id="GO:0030254">
    <property type="term" value="P:protein secretion by the type III secretion system"/>
    <property type="evidence" value="ECO:0007669"/>
    <property type="project" value="InterPro"/>
</dbReference>
<sequence length="89" mass="9619">MLRQALAYNLRTARFGGPVLALDEDVGILILAHAIDSNADVAAFPPLLDSFLQQLADWRDHVDVMVTDTTSAQAFRSDGDSGSSTMVRV</sequence>
<comment type="caution">
    <text evidence="1">The sequence shown here is derived from an EMBL/GenBank/DDBJ whole genome shotgun (WGS) entry which is preliminary data.</text>
</comment>